<evidence type="ECO:0000313" key="2">
    <source>
        <dbReference type="Proteomes" id="UP001057868"/>
    </source>
</evidence>
<dbReference type="Proteomes" id="UP001057868">
    <property type="component" value="Unassembled WGS sequence"/>
</dbReference>
<protein>
    <submittedName>
        <fullName evidence="1">Uncharacterized protein</fullName>
    </submittedName>
</protein>
<gene>
    <name evidence="1" type="ORF">CFOLD11_13660</name>
</gene>
<evidence type="ECO:0000313" key="1">
    <source>
        <dbReference type="EMBL" id="GKU24540.1"/>
    </source>
</evidence>
<proteinExistence type="predicted"/>
<comment type="caution">
    <text evidence="1">The sequence shown here is derived from an EMBL/GenBank/DDBJ whole genome shotgun (WGS) entry which is preliminary data.</text>
</comment>
<keyword evidence="2" id="KW-1185">Reference proteome</keyword>
<organism evidence="1 2">
    <name type="scientific">Clostridium folliculivorans</name>
    <dbReference type="NCBI Taxonomy" id="2886038"/>
    <lineage>
        <taxon>Bacteria</taxon>
        <taxon>Bacillati</taxon>
        <taxon>Bacillota</taxon>
        <taxon>Clostridia</taxon>
        <taxon>Eubacteriales</taxon>
        <taxon>Clostridiaceae</taxon>
        <taxon>Clostridium</taxon>
    </lineage>
</organism>
<name>A0A9W6D9P4_9CLOT</name>
<reference evidence="1" key="1">
    <citation type="journal article" date="2023" name="Int. J. Syst. Evol. Microbiol.">
        <title>&lt;i&gt;Clostridium folliculivorans&lt;/i&gt; sp. nov., isolated from soil samples of an organic paddy in Japan.</title>
        <authorList>
            <person name="Tazawa J."/>
            <person name="Kobayashi H."/>
            <person name="Tanizawa Y."/>
            <person name="Uchino A."/>
            <person name="Tanaka F."/>
            <person name="Urashima Y."/>
            <person name="Miura S."/>
            <person name="Sakamoto M."/>
            <person name="Ohkuma M."/>
            <person name="Tohno M."/>
        </authorList>
    </citation>
    <scope>NUCLEOTIDE SEQUENCE</scope>
    <source>
        <strain evidence="1">D1-1</strain>
    </source>
</reference>
<dbReference type="AlphaFoldDB" id="A0A9W6D9P4"/>
<sequence>MIKNYNFVIKYNYGKKLLKVMSSFLCLMLRLLSWNYKVHQLLNNILFLKNQYNENLNLVKCIDDNY</sequence>
<accession>A0A9W6D9P4</accession>
<dbReference type="EMBL" id="BQXY01000002">
    <property type="protein sequence ID" value="GKU24540.1"/>
    <property type="molecule type" value="Genomic_DNA"/>
</dbReference>